<evidence type="ECO:0000256" key="4">
    <source>
        <dbReference type="ARBA" id="ARBA00015841"/>
    </source>
</evidence>
<evidence type="ECO:0000256" key="7">
    <source>
        <dbReference type="ARBA" id="ARBA00022692"/>
    </source>
</evidence>
<reference evidence="13" key="2">
    <citation type="journal article" date="2022" name="Microb. Genom.">
        <title>A chromosome-scale genome assembly of the tomato pathogen Cladosporium fulvum reveals a compartmentalized genome architecture and the presence of a dispensable chromosome.</title>
        <authorList>
            <person name="Zaccaron A.Z."/>
            <person name="Chen L.H."/>
            <person name="Samaras A."/>
            <person name="Stergiopoulos I."/>
        </authorList>
    </citation>
    <scope>NUCLEOTIDE SEQUENCE</scope>
    <source>
        <strain evidence="13">Race5_Kim</strain>
    </source>
</reference>
<dbReference type="PANTHER" id="PTHR13036:SF0">
    <property type="entry name" value="CHITOBIOSYLDIPHOSPHODOLICHOL BETA-MANNOSYLTRANSFERASE"/>
    <property type="match status" value="1"/>
</dbReference>
<dbReference type="CDD" id="cd03816">
    <property type="entry name" value="GT33_ALG1-like"/>
    <property type="match status" value="1"/>
</dbReference>
<comment type="function">
    <text evidence="11">Participates in the formation of the lipid-linked precursor oligosaccharide for N-glycosylation. Involved in assembling the dolichol-pyrophosphate-GlcNAc(2)-Man(5) intermediate on the cytoplasmic surface of the ER.</text>
</comment>
<evidence type="ECO:0000256" key="9">
    <source>
        <dbReference type="ARBA" id="ARBA00022989"/>
    </source>
</evidence>
<dbReference type="GO" id="GO:0004578">
    <property type="term" value="F:chitobiosyldiphosphodolichol beta-mannosyltransferase activity"/>
    <property type="evidence" value="ECO:0007669"/>
    <property type="project" value="UniProtKB-EC"/>
</dbReference>
<evidence type="ECO:0000313" key="14">
    <source>
        <dbReference type="Proteomes" id="UP000756132"/>
    </source>
</evidence>
<evidence type="ECO:0000256" key="8">
    <source>
        <dbReference type="ARBA" id="ARBA00022824"/>
    </source>
</evidence>
<dbReference type="RefSeq" id="XP_047766107.1">
    <property type="nucleotide sequence ID" value="XM_047907997.1"/>
</dbReference>
<reference evidence="13" key="1">
    <citation type="submission" date="2021-12" db="EMBL/GenBank/DDBJ databases">
        <authorList>
            <person name="Zaccaron A."/>
            <person name="Stergiopoulos I."/>
        </authorList>
    </citation>
    <scope>NUCLEOTIDE SEQUENCE</scope>
    <source>
        <strain evidence="13">Race5_Kim</strain>
    </source>
</reference>
<keyword evidence="10 12" id="KW-0472">Membrane</keyword>
<accession>A0A9Q8PFW3</accession>
<keyword evidence="8" id="KW-0256">Endoplasmic reticulum</keyword>
<dbReference type="Proteomes" id="UP000756132">
    <property type="component" value="Chromosome 9"/>
</dbReference>
<evidence type="ECO:0000256" key="5">
    <source>
        <dbReference type="ARBA" id="ARBA00022676"/>
    </source>
</evidence>
<protein>
    <recommendedName>
        <fullName evidence="4">Chitobiosyldiphosphodolichol beta-mannosyltransferase</fullName>
        <ecNumber evidence="3">2.4.1.142</ecNumber>
    </recommendedName>
</protein>
<dbReference type="SUPFAM" id="SSF53756">
    <property type="entry name" value="UDP-Glycosyltransferase/glycogen phosphorylase"/>
    <property type="match status" value="1"/>
</dbReference>
<feature type="transmembrane region" description="Helical" evidence="12">
    <location>
        <begin position="161"/>
        <end position="182"/>
    </location>
</feature>
<evidence type="ECO:0000256" key="10">
    <source>
        <dbReference type="ARBA" id="ARBA00023136"/>
    </source>
</evidence>
<dbReference type="GeneID" id="71988727"/>
<evidence type="ECO:0000256" key="2">
    <source>
        <dbReference type="ARBA" id="ARBA00004922"/>
    </source>
</evidence>
<keyword evidence="5" id="KW-0328">Glycosyltransferase</keyword>
<dbReference type="Gene3D" id="3.40.50.2000">
    <property type="entry name" value="Glycogen Phosphorylase B"/>
    <property type="match status" value="1"/>
</dbReference>
<comment type="subcellular location">
    <subcellularLocation>
        <location evidence="1">Endoplasmic reticulum membrane</location>
        <topology evidence="1">Single-pass membrane protein</topology>
    </subcellularLocation>
</comment>
<keyword evidence="6" id="KW-0808">Transferase</keyword>
<organism evidence="13 14">
    <name type="scientific">Passalora fulva</name>
    <name type="common">Tomato leaf mold</name>
    <name type="synonym">Cladosporium fulvum</name>
    <dbReference type="NCBI Taxonomy" id="5499"/>
    <lineage>
        <taxon>Eukaryota</taxon>
        <taxon>Fungi</taxon>
        <taxon>Dikarya</taxon>
        <taxon>Ascomycota</taxon>
        <taxon>Pezizomycotina</taxon>
        <taxon>Dothideomycetes</taxon>
        <taxon>Dothideomycetidae</taxon>
        <taxon>Mycosphaerellales</taxon>
        <taxon>Mycosphaerellaceae</taxon>
        <taxon>Fulvia</taxon>
    </lineage>
</organism>
<dbReference type="Pfam" id="PF13692">
    <property type="entry name" value="Glyco_trans_1_4"/>
    <property type="match status" value="1"/>
</dbReference>
<evidence type="ECO:0000256" key="12">
    <source>
        <dbReference type="SAM" id="Phobius"/>
    </source>
</evidence>
<dbReference type="PANTHER" id="PTHR13036">
    <property type="entry name" value="BETA1,4 MANNOSYLTRANSFERASE"/>
    <property type="match status" value="1"/>
</dbReference>
<dbReference type="EMBL" id="CP090171">
    <property type="protein sequence ID" value="UJO21741.1"/>
    <property type="molecule type" value="Genomic_DNA"/>
</dbReference>
<evidence type="ECO:0000256" key="11">
    <source>
        <dbReference type="ARBA" id="ARBA00024899"/>
    </source>
</evidence>
<gene>
    <name evidence="13" type="ORF">CLAFUR5_08849</name>
</gene>
<evidence type="ECO:0000256" key="1">
    <source>
        <dbReference type="ARBA" id="ARBA00004389"/>
    </source>
</evidence>
<dbReference type="InterPro" id="IPR026051">
    <property type="entry name" value="ALG1-like"/>
</dbReference>
<dbReference type="KEGG" id="ffu:CLAFUR5_08849"/>
<dbReference type="PROSITE" id="PS51257">
    <property type="entry name" value="PROKAR_LIPOPROTEIN"/>
    <property type="match status" value="1"/>
</dbReference>
<dbReference type="AlphaFoldDB" id="A0A9Q8PFW3"/>
<dbReference type="OrthoDB" id="614844at2759"/>
<sequence length="511" mass="56581">MYGRRQEGSIWPATVAAMTWIALACTAALYGAGVCSVITFLLICTLPSTYSDFPPRALAESTFTDDAKREREKSGYAYYAKHKDSNGRLKVDASVQIVVLGDIGRSPRMQYHALSIAKHGGKVDFIGYMGAQVHPDILKSAFIDIVPLKPFPAALQTSNKLLFLLVAPLKLLYQVFGLYYTLAYRTKASRWMLIQNPPSIPTLAICQAICFLRNTRLVIDWHNFGYSILALRLTAKHPLVRISEWYEGFFSAHGVHAHFCVTNAMSRVLKDKWGIENALPLHDRPAEIYQPLSIEQRAAVLRRLPGTSEHANDILEGRCKLLVSSTSWTPDEDFSILLDALVQYSAAVAADNTLPNIIAIITGKGPQRDHYLRKIEALTREGKLPYVMVATAWLSPEDYAALLGAADLGVSLHTSSSGVDLPMKVVDMFGTGLPVVGWGDFEAWPELVKEGVNGKGFDSADKLASILKDLLGDDGSGLMELEELSRGAMKEVRRRWEDEWMPVAGKLFQLH</sequence>
<dbReference type="GO" id="GO:0005789">
    <property type="term" value="C:endoplasmic reticulum membrane"/>
    <property type="evidence" value="ECO:0007669"/>
    <property type="project" value="UniProtKB-SubCell"/>
</dbReference>
<comment type="pathway">
    <text evidence="2">Protein modification; protein glycosylation.</text>
</comment>
<evidence type="ECO:0000256" key="3">
    <source>
        <dbReference type="ARBA" id="ARBA00012611"/>
    </source>
</evidence>
<keyword evidence="14" id="KW-1185">Reference proteome</keyword>
<name>A0A9Q8PFW3_PASFU</name>
<evidence type="ECO:0000256" key="6">
    <source>
        <dbReference type="ARBA" id="ARBA00022679"/>
    </source>
</evidence>
<evidence type="ECO:0000313" key="13">
    <source>
        <dbReference type="EMBL" id="UJO21741.1"/>
    </source>
</evidence>
<dbReference type="FunFam" id="3.40.50.2000:FF:000162">
    <property type="entry name" value="Beta-1,4-mannosyltransferase (Alg1), putative"/>
    <property type="match status" value="1"/>
</dbReference>
<proteinExistence type="predicted"/>
<feature type="transmembrane region" description="Helical" evidence="12">
    <location>
        <begin position="20"/>
        <end position="43"/>
    </location>
</feature>
<dbReference type="EC" id="2.4.1.142" evidence="3"/>
<keyword evidence="9 12" id="KW-1133">Transmembrane helix</keyword>
<keyword evidence="7 12" id="KW-0812">Transmembrane</keyword>